<evidence type="ECO:0000313" key="4">
    <source>
        <dbReference type="Proteomes" id="UP000231919"/>
    </source>
</evidence>
<dbReference type="GO" id="GO:0003677">
    <property type="term" value="F:DNA binding"/>
    <property type="evidence" value="ECO:0007669"/>
    <property type="project" value="UniProtKB-KW"/>
</dbReference>
<evidence type="ECO:0000313" key="3">
    <source>
        <dbReference type="EMBL" id="PJZ28029.1"/>
    </source>
</evidence>
<dbReference type="Pfam" id="PF00436">
    <property type="entry name" value="SSB"/>
    <property type="match status" value="1"/>
</dbReference>
<gene>
    <name evidence="3" type="ORF">CH378_19860</name>
</gene>
<protein>
    <submittedName>
        <fullName evidence="3">Single-stranded DNA-binding protein</fullName>
    </submittedName>
</protein>
<dbReference type="InterPro" id="IPR000424">
    <property type="entry name" value="Primosome_PriB/ssb"/>
</dbReference>
<dbReference type="PROSITE" id="PS50935">
    <property type="entry name" value="SSB"/>
    <property type="match status" value="1"/>
</dbReference>
<evidence type="ECO:0000256" key="1">
    <source>
        <dbReference type="ARBA" id="ARBA00023125"/>
    </source>
</evidence>
<dbReference type="Proteomes" id="UP000231919">
    <property type="component" value="Unassembled WGS sequence"/>
</dbReference>
<proteinExistence type="predicted"/>
<keyword evidence="1 2" id="KW-0238">DNA-binding</keyword>
<comment type="caution">
    <text evidence="3">The sequence shown here is derived from an EMBL/GenBank/DDBJ whole genome shotgun (WGS) entry which is preliminary data.</text>
</comment>
<dbReference type="Gene3D" id="2.40.50.140">
    <property type="entry name" value="Nucleic acid-binding proteins"/>
    <property type="match status" value="1"/>
</dbReference>
<dbReference type="SUPFAM" id="SSF50249">
    <property type="entry name" value="Nucleic acid-binding proteins"/>
    <property type="match status" value="1"/>
</dbReference>
<evidence type="ECO:0000256" key="2">
    <source>
        <dbReference type="PROSITE-ProRule" id="PRU00252"/>
    </source>
</evidence>
<sequence>MNAHEYLKKGKKATVIGELRQDRWKAQDGSNRSRMKVVGHTVRFDGLPSRKEREAA</sequence>
<dbReference type="EMBL" id="NPDP01000051">
    <property type="protein sequence ID" value="PJZ28029.1"/>
    <property type="molecule type" value="Genomic_DNA"/>
</dbReference>
<dbReference type="InterPro" id="IPR012340">
    <property type="entry name" value="NA-bd_OB-fold"/>
</dbReference>
<keyword evidence="4" id="KW-1185">Reference proteome</keyword>
<reference evidence="3 4" key="1">
    <citation type="submission" date="2017-07" db="EMBL/GenBank/DDBJ databases">
        <title>Leptospira spp. isolated from tropical soils.</title>
        <authorList>
            <person name="Thibeaux R."/>
            <person name="Iraola G."/>
            <person name="Ferres I."/>
            <person name="Bierque E."/>
            <person name="Girault D."/>
            <person name="Soupe-Gilbert M.-E."/>
            <person name="Picardeau M."/>
            <person name="Goarant C."/>
        </authorList>
    </citation>
    <scope>NUCLEOTIDE SEQUENCE [LARGE SCALE GENOMIC DNA]</scope>
    <source>
        <strain evidence="3 4">JW2-C-B1</strain>
    </source>
</reference>
<organism evidence="3 4">
    <name type="scientific">Leptospira kmetyi</name>
    <dbReference type="NCBI Taxonomy" id="408139"/>
    <lineage>
        <taxon>Bacteria</taxon>
        <taxon>Pseudomonadati</taxon>
        <taxon>Spirochaetota</taxon>
        <taxon>Spirochaetia</taxon>
        <taxon>Leptospirales</taxon>
        <taxon>Leptospiraceae</taxon>
        <taxon>Leptospira</taxon>
    </lineage>
</organism>
<accession>A0ABX4N3Z5</accession>
<name>A0ABX4N3Z5_9LEPT</name>